<proteinExistence type="predicted"/>
<dbReference type="PROSITE" id="PS50088">
    <property type="entry name" value="ANK_REPEAT"/>
    <property type="match status" value="2"/>
</dbReference>
<dbReference type="PRINTS" id="PR01415">
    <property type="entry name" value="ANKYRIN"/>
</dbReference>
<name>A0ABV6BL96_9FLAO</name>
<dbReference type="SMART" id="SM00248">
    <property type="entry name" value="ANK"/>
    <property type="match status" value="2"/>
</dbReference>
<keyword evidence="1" id="KW-0677">Repeat</keyword>
<dbReference type="InterPro" id="IPR036770">
    <property type="entry name" value="Ankyrin_rpt-contain_sf"/>
</dbReference>
<reference evidence="5 6" key="1">
    <citation type="submission" date="2024-09" db="EMBL/GenBank/DDBJ databases">
        <authorList>
            <person name="Sun Q."/>
            <person name="Mori K."/>
        </authorList>
    </citation>
    <scope>NUCLEOTIDE SEQUENCE [LARGE SCALE GENOMIC DNA]</scope>
    <source>
        <strain evidence="5 6">CGMCC 1.12926</strain>
    </source>
</reference>
<evidence type="ECO:0000313" key="5">
    <source>
        <dbReference type="EMBL" id="MFC0076201.1"/>
    </source>
</evidence>
<evidence type="ECO:0000256" key="4">
    <source>
        <dbReference type="SAM" id="SignalP"/>
    </source>
</evidence>
<keyword evidence="6" id="KW-1185">Reference proteome</keyword>
<dbReference type="RefSeq" id="WP_379685410.1">
    <property type="nucleotide sequence ID" value="NZ_JBHLYW010000004.1"/>
</dbReference>
<keyword evidence="4" id="KW-0732">Signal</keyword>
<dbReference type="EMBL" id="JBHLYW010000004">
    <property type="protein sequence ID" value="MFC0076201.1"/>
    <property type="molecule type" value="Genomic_DNA"/>
</dbReference>
<feature type="repeat" description="ANK" evidence="3">
    <location>
        <begin position="36"/>
        <end position="68"/>
    </location>
</feature>
<dbReference type="Gene3D" id="1.25.40.20">
    <property type="entry name" value="Ankyrin repeat-containing domain"/>
    <property type="match status" value="1"/>
</dbReference>
<evidence type="ECO:0000256" key="3">
    <source>
        <dbReference type="PROSITE-ProRule" id="PRU00023"/>
    </source>
</evidence>
<evidence type="ECO:0000256" key="2">
    <source>
        <dbReference type="ARBA" id="ARBA00023043"/>
    </source>
</evidence>
<evidence type="ECO:0000313" key="6">
    <source>
        <dbReference type="Proteomes" id="UP001589734"/>
    </source>
</evidence>
<accession>A0ABV6BL96</accession>
<feature type="repeat" description="ANK" evidence="3">
    <location>
        <begin position="72"/>
        <end position="104"/>
    </location>
</feature>
<feature type="signal peptide" evidence="4">
    <location>
        <begin position="1"/>
        <end position="22"/>
    </location>
</feature>
<sequence>MKKTVIILGVLLLLGNASIASNLDLKPSNQVEFRFYGKSPLHLAISKGDIEAVKKFIMYESNASRMVNKMVNNMTPLMIAARFNYCEIMQILLTNGADLSIENSHGFTALHYAEFAKSTEAIAILKKEKKK</sequence>
<keyword evidence="2 3" id="KW-0040">ANK repeat</keyword>
<organism evidence="5 6">
    <name type="scientific">Flavobacterium procerum</name>
    <dbReference type="NCBI Taxonomy" id="1455569"/>
    <lineage>
        <taxon>Bacteria</taxon>
        <taxon>Pseudomonadati</taxon>
        <taxon>Bacteroidota</taxon>
        <taxon>Flavobacteriia</taxon>
        <taxon>Flavobacteriales</taxon>
        <taxon>Flavobacteriaceae</taxon>
        <taxon>Flavobacterium</taxon>
    </lineage>
</organism>
<comment type="caution">
    <text evidence="5">The sequence shown here is derived from an EMBL/GenBank/DDBJ whole genome shotgun (WGS) entry which is preliminary data.</text>
</comment>
<dbReference type="PANTHER" id="PTHR24171">
    <property type="entry name" value="ANKYRIN REPEAT DOMAIN-CONTAINING PROTEIN 39-RELATED"/>
    <property type="match status" value="1"/>
</dbReference>
<evidence type="ECO:0000256" key="1">
    <source>
        <dbReference type="ARBA" id="ARBA00022737"/>
    </source>
</evidence>
<dbReference type="PROSITE" id="PS50297">
    <property type="entry name" value="ANK_REP_REGION"/>
    <property type="match status" value="2"/>
</dbReference>
<dbReference type="Pfam" id="PF12796">
    <property type="entry name" value="Ank_2"/>
    <property type="match status" value="1"/>
</dbReference>
<gene>
    <name evidence="5" type="ORF">ACFFLS_04080</name>
</gene>
<dbReference type="SUPFAM" id="SSF48403">
    <property type="entry name" value="Ankyrin repeat"/>
    <property type="match status" value="1"/>
</dbReference>
<protein>
    <submittedName>
        <fullName evidence="5">Ankyrin repeat domain-containing protein</fullName>
    </submittedName>
</protein>
<feature type="chain" id="PRO_5045572584" evidence="4">
    <location>
        <begin position="23"/>
        <end position="131"/>
    </location>
</feature>
<dbReference type="InterPro" id="IPR002110">
    <property type="entry name" value="Ankyrin_rpt"/>
</dbReference>
<dbReference type="Proteomes" id="UP001589734">
    <property type="component" value="Unassembled WGS sequence"/>
</dbReference>